<dbReference type="Gene3D" id="3.50.50.60">
    <property type="entry name" value="FAD/NAD(P)-binding domain"/>
    <property type="match status" value="1"/>
</dbReference>
<dbReference type="RefSeq" id="WP_344622139.1">
    <property type="nucleotide sequence ID" value="NZ_BAAALD010000005.1"/>
</dbReference>
<dbReference type="SUPFAM" id="SSF51905">
    <property type="entry name" value="FAD/NAD(P)-binding domain"/>
    <property type="match status" value="2"/>
</dbReference>
<name>A0ABN1TAR6_9ACTN</name>
<sequence>MSSAISLAVIGGGASAVCLIDALAQRDTAPGNLTVFEPSPHLWRGRAYQSDTTTVKVNATPDDMSVRAGDDRHFERWLMTRDRILGLPEGTTGLDPRAGARFAPRTEYGEYLEQTAHAALAKLRLRGWRIDLVSESVTSANLAAGRAMLRTNEGRVRAFDYAVLCVGGDSPKDVYGLTGSGNFIGDPYPITQKLQSVAPDQHVAVIGSGLTAVDIIISLASRGHRGRISLLSRRGMLPGVRQKPVHFDLRHVTPEKMQRLSRRQTSLRLQEIADLIGKEFAEAGADLTAVIEEITGAHREHPVERLRRQLSEVDSPDLGLRILQRAVPDTGPDIWPLLSERDKVELLRTHYRTIMSLCCPMPPSSATELLRLADEGQLQIVSGLQDIAAGPEGGYTVETSEQDAFRADVVINAVNASEGKIPVGAAPLVNSLTRNRLADRHPHGGLHIARATSRLAVEGRPEPRWYALGNIAAGTLFFTFGIPSLVDRSQDIVRAVLAHSQRIAGLRAERVLQSA</sequence>
<evidence type="ECO:0000313" key="3">
    <source>
        <dbReference type="Proteomes" id="UP001499987"/>
    </source>
</evidence>
<gene>
    <name evidence="2" type="ORF">GCM10009663_08920</name>
</gene>
<protein>
    <submittedName>
        <fullName evidence="2">FAD/NAD(P)-binding domain-containing protein</fullName>
    </submittedName>
</protein>
<evidence type="ECO:0000259" key="1">
    <source>
        <dbReference type="Pfam" id="PF13454"/>
    </source>
</evidence>
<dbReference type="Proteomes" id="UP001499987">
    <property type="component" value="Unassembled WGS sequence"/>
</dbReference>
<evidence type="ECO:0000313" key="2">
    <source>
        <dbReference type="EMBL" id="GAA1071766.1"/>
    </source>
</evidence>
<dbReference type="PANTHER" id="PTHR40254:SF1">
    <property type="entry name" value="BLR0577 PROTEIN"/>
    <property type="match status" value="1"/>
</dbReference>
<organism evidence="2 3">
    <name type="scientific">Kitasatospora arboriphila</name>
    <dbReference type="NCBI Taxonomy" id="258052"/>
    <lineage>
        <taxon>Bacteria</taxon>
        <taxon>Bacillati</taxon>
        <taxon>Actinomycetota</taxon>
        <taxon>Actinomycetes</taxon>
        <taxon>Kitasatosporales</taxon>
        <taxon>Streptomycetaceae</taxon>
        <taxon>Kitasatospora</taxon>
    </lineage>
</organism>
<dbReference type="EMBL" id="BAAALD010000005">
    <property type="protein sequence ID" value="GAA1071766.1"/>
    <property type="molecule type" value="Genomic_DNA"/>
</dbReference>
<dbReference type="InterPro" id="IPR038732">
    <property type="entry name" value="HpyO/CreE_NAD-binding"/>
</dbReference>
<feature type="domain" description="FAD-dependent urate hydroxylase HpyO/Asp monooxygenase CreE-like FAD/NAD(P)-binding" evidence="1">
    <location>
        <begin position="8"/>
        <end position="167"/>
    </location>
</feature>
<dbReference type="PANTHER" id="PTHR40254">
    <property type="entry name" value="BLR0577 PROTEIN"/>
    <property type="match status" value="1"/>
</dbReference>
<reference evidence="2 3" key="1">
    <citation type="journal article" date="2019" name="Int. J. Syst. Evol. Microbiol.">
        <title>The Global Catalogue of Microorganisms (GCM) 10K type strain sequencing project: providing services to taxonomists for standard genome sequencing and annotation.</title>
        <authorList>
            <consortium name="The Broad Institute Genomics Platform"/>
            <consortium name="The Broad Institute Genome Sequencing Center for Infectious Disease"/>
            <person name="Wu L."/>
            <person name="Ma J."/>
        </authorList>
    </citation>
    <scope>NUCLEOTIDE SEQUENCE [LARGE SCALE GENOMIC DNA]</scope>
    <source>
        <strain evidence="2 3">JCM 13002</strain>
    </source>
</reference>
<keyword evidence="3" id="KW-1185">Reference proteome</keyword>
<dbReference type="InterPro" id="IPR036188">
    <property type="entry name" value="FAD/NAD-bd_sf"/>
</dbReference>
<comment type="caution">
    <text evidence="2">The sequence shown here is derived from an EMBL/GenBank/DDBJ whole genome shotgun (WGS) entry which is preliminary data.</text>
</comment>
<accession>A0ABN1TAR6</accession>
<dbReference type="InterPro" id="IPR052189">
    <property type="entry name" value="L-asp_N-monooxygenase_NS-form"/>
</dbReference>
<proteinExistence type="predicted"/>
<dbReference type="Pfam" id="PF13454">
    <property type="entry name" value="NAD_binding_9"/>
    <property type="match status" value="1"/>
</dbReference>